<dbReference type="Gene3D" id="3.40.50.1820">
    <property type="entry name" value="alpha/beta hydrolase"/>
    <property type="match status" value="1"/>
</dbReference>
<dbReference type="EMBL" id="JBITGY010000025">
    <property type="protein sequence ID" value="MFI6505853.1"/>
    <property type="molecule type" value="Genomic_DNA"/>
</dbReference>
<gene>
    <name evidence="3" type="ORF">ACIBG2_51350</name>
</gene>
<evidence type="ECO:0000313" key="3">
    <source>
        <dbReference type="EMBL" id="MFI6505853.1"/>
    </source>
</evidence>
<dbReference type="SUPFAM" id="SSF49785">
    <property type="entry name" value="Galactose-binding domain-like"/>
    <property type="match status" value="1"/>
</dbReference>
<evidence type="ECO:0000256" key="1">
    <source>
        <dbReference type="ARBA" id="ARBA00022801"/>
    </source>
</evidence>
<evidence type="ECO:0000259" key="2">
    <source>
        <dbReference type="SMART" id="SM00939"/>
    </source>
</evidence>
<dbReference type="InterPro" id="IPR000383">
    <property type="entry name" value="Xaa-Pro-like_dom"/>
</dbReference>
<dbReference type="NCBIfam" id="TIGR00976">
    <property type="entry name" value="CocE_NonD"/>
    <property type="match status" value="2"/>
</dbReference>
<dbReference type="Pfam" id="PF08530">
    <property type="entry name" value="PepX_C"/>
    <property type="match status" value="1"/>
</dbReference>
<accession>A0ABW7ZCG4</accession>
<protein>
    <submittedName>
        <fullName evidence="3">CocE/NonD family hydrolase</fullName>
    </submittedName>
</protein>
<dbReference type="SMART" id="SM00939">
    <property type="entry name" value="PepX_C"/>
    <property type="match status" value="1"/>
</dbReference>
<dbReference type="SUPFAM" id="SSF53474">
    <property type="entry name" value="alpha/beta-Hydrolases"/>
    <property type="match status" value="1"/>
</dbReference>
<dbReference type="PANTHER" id="PTHR43056">
    <property type="entry name" value="PEPTIDASE S9 PROLYL OLIGOPEPTIDASE"/>
    <property type="match status" value="1"/>
</dbReference>
<reference evidence="3 4" key="1">
    <citation type="submission" date="2024-10" db="EMBL/GenBank/DDBJ databases">
        <title>The Natural Products Discovery Center: Release of the First 8490 Sequenced Strains for Exploring Actinobacteria Biosynthetic Diversity.</title>
        <authorList>
            <person name="Kalkreuter E."/>
            <person name="Kautsar S.A."/>
            <person name="Yang D."/>
            <person name="Bader C.D."/>
            <person name="Teijaro C.N."/>
            <person name="Fluegel L."/>
            <person name="Davis C.M."/>
            <person name="Simpson J.R."/>
            <person name="Lauterbach L."/>
            <person name="Steele A.D."/>
            <person name="Gui C."/>
            <person name="Meng S."/>
            <person name="Li G."/>
            <person name="Viehrig K."/>
            <person name="Ye F."/>
            <person name="Su P."/>
            <person name="Kiefer A.F."/>
            <person name="Nichols A."/>
            <person name="Cepeda A.J."/>
            <person name="Yan W."/>
            <person name="Fan B."/>
            <person name="Jiang Y."/>
            <person name="Adhikari A."/>
            <person name="Zheng C.-J."/>
            <person name="Schuster L."/>
            <person name="Cowan T.M."/>
            <person name="Smanski M.J."/>
            <person name="Chevrette M.G."/>
            <person name="De Carvalho L.P.S."/>
            <person name="Shen B."/>
        </authorList>
    </citation>
    <scope>NUCLEOTIDE SEQUENCE [LARGE SCALE GENOMIC DNA]</scope>
    <source>
        <strain evidence="3 4">NPDC050545</strain>
    </source>
</reference>
<dbReference type="InterPro" id="IPR005674">
    <property type="entry name" value="CocE/Ser_esterase"/>
</dbReference>
<dbReference type="Proteomes" id="UP001612741">
    <property type="component" value="Unassembled WGS sequence"/>
</dbReference>
<dbReference type="Gene3D" id="2.60.120.260">
    <property type="entry name" value="Galactose-binding domain-like"/>
    <property type="match status" value="1"/>
</dbReference>
<sequence>MSFTFDHVPPAPVSPLATEHRVGMRDGVRLAADVYLPDGLAAPTEAVLVRLPYDKCGDYAYMPRLAPWFTARGYAVIIQDVRGKFRSEGEAVPFANEVLDGYDTIEWIVGQPWSNGRVGMFGDSYYGFTQWAAVASGHPALRAICPRVTGAHLPDAPRTDEIASLVRADWLAHFWTGPDRYDFAVDWSRRPLVDVFERFWKTLGHRSAGFDRTFPYPAPMHCFPSGHPFDARPVPTLQMIGWFDNTAPWQWSDHEQLARRPEWPEYLYIDAVDHNAYHVDDTPITEENDHGANPQALEAMLPRYVNPVLEFFEIFLRGQGDQGWLPKVRWRPVHGDWRSAETWPPLGAAGRTLYLRGGTLADEPGAVTEDVSWIHDPDDLVPSKAVDAFGFLHDYPDESQYGERSDVLAFTGTPTETELELAGPIELQATVRSSGPTMDVFARLLDVDPNGAARYIARGQIHVADASRDTPVRISLCHAGYILRPGHSLRLHLAGSDFPEFVPTPGTGENPWFATETRRNEHVLRLGGAEAARLTITVLP</sequence>
<comment type="caution">
    <text evidence="3">The sequence shown here is derived from an EMBL/GenBank/DDBJ whole genome shotgun (WGS) entry which is preliminary data.</text>
</comment>
<organism evidence="3 4">
    <name type="scientific">Nonomuraea typhae</name>
    <dbReference type="NCBI Taxonomy" id="2603600"/>
    <lineage>
        <taxon>Bacteria</taxon>
        <taxon>Bacillati</taxon>
        <taxon>Actinomycetota</taxon>
        <taxon>Actinomycetes</taxon>
        <taxon>Streptosporangiales</taxon>
        <taxon>Streptosporangiaceae</taxon>
        <taxon>Nonomuraea</taxon>
    </lineage>
</organism>
<feature type="domain" description="Xaa-Pro dipeptidyl-peptidase C-terminal" evidence="2">
    <location>
        <begin position="309"/>
        <end position="535"/>
    </location>
</feature>
<dbReference type="GO" id="GO:0016787">
    <property type="term" value="F:hydrolase activity"/>
    <property type="evidence" value="ECO:0007669"/>
    <property type="project" value="UniProtKB-KW"/>
</dbReference>
<dbReference type="PANTHER" id="PTHR43056:SF10">
    <property type="entry name" value="COCE_NOND FAMILY, PUTATIVE (AFU_ORTHOLOGUE AFUA_7G00600)-RELATED"/>
    <property type="match status" value="1"/>
</dbReference>
<dbReference type="InterPro" id="IPR013736">
    <property type="entry name" value="Xaa-Pro_dipept_C"/>
</dbReference>
<keyword evidence="4" id="KW-1185">Reference proteome</keyword>
<evidence type="ECO:0000313" key="4">
    <source>
        <dbReference type="Proteomes" id="UP001612741"/>
    </source>
</evidence>
<dbReference type="InterPro" id="IPR029058">
    <property type="entry name" value="AB_hydrolase_fold"/>
</dbReference>
<dbReference type="InterPro" id="IPR008979">
    <property type="entry name" value="Galactose-bd-like_sf"/>
</dbReference>
<proteinExistence type="predicted"/>
<name>A0ABW7ZCG4_9ACTN</name>
<dbReference type="Pfam" id="PF02129">
    <property type="entry name" value="Peptidase_S15"/>
    <property type="match status" value="1"/>
</dbReference>
<dbReference type="Gene3D" id="1.10.3020.10">
    <property type="entry name" value="alpha-amino acid ester hydrolase ( Helical cap domain)"/>
    <property type="match status" value="1"/>
</dbReference>
<dbReference type="InterPro" id="IPR050585">
    <property type="entry name" value="Xaa-Pro_dipeptidyl-ppase/CocE"/>
</dbReference>
<keyword evidence="1 3" id="KW-0378">Hydrolase</keyword>
<dbReference type="RefSeq" id="WP_397092267.1">
    <property type="nucleotide sequence ID" value="NZ_JBITGY010000025.1"/>
</dbReference>